<accession>A0AAD8M254</accession>
<name>A0AAD8M254_9APIA</name>
<dbReference type="AlphaFoldDB" id="A0AAD8M254"/>
<keyword evidence="1" id="KW-0547">Nucleotide-binding</keyword>
<keyword evidence="2" id="KW-1185">Reference proteome</keyword>
<keyword evidence="1" id="KW-0067">ATP-binding</keyword>
<dbReference type="EMBL" id="JAUIZM010000011">
    <property type="protein sequence ID" value="KAK1356959.1"/>
    <property type="molecule type" value="Genomic_DNA"/>
</dbReference>
<keyword evidence="1" id="KW-0378">Hydrolase</keyword>
<reference evidence="1" key="1">
    <citation type="submission" date="2023-02" db="EMBL/GenBank/DDBJ databases">
        <title>Genome of toxic invasive species Heracleum sosnowskyi carries increased number of genes despite the absence of recent whole-genome duplications.</title>
        <authorList>
            <person name="Schelkunov M."/>
            <person name="Shtratnikova V."/>
            <person name="Makarenko M."/>
            <person name="Klepikova A."/>
            <person name="Omelchenko D."/>
            <person name="Novikova G."/>
            <person name="Obukhova E."/>
            <person name="Bogdanov V."/>
            <person name="Penin A."/>
            <person name="Logacheva M."/>
        </authorList>
    </citation>
    <scope>NUCLEOTIDE SEQUENCE</scope>
    <source>
        <strain evidence="1">Hsosn_3</strain>
        <tissue evidence="1">Leaf</tissue>
    </source>
</reference>
<protein>
    <submittedName>
        <fullName evidence="1">ATP-dependent RNA helicase</fullName>
    </submittedName>
</protein>
<comment type="caution">
    <text evidence="1">The sequence shown here is derived from an EMBL/GenBank/DDBJ whole genome shotgun (WGS) entry which is preliminary data.</text>
</comment>
<reference evidence="1" key="2">
    <citation type="submission" date="2023-05" db="EMBL/GenBank/DDBJ databases">
        <authorList>
            <person name="Schelkunov M.I."/>
        </authorList>
    </citation>
    <scope>NUCLEOTIDE SEQUENCE</scope>
    <source>
        <strain evidence="1">Hsosn_3</strain>
        <tissue evidence="1">Leaf</tissue>
    </source>
</reference>
<dbReference type="Proteomes" id="UP001237642">
    <property type="component" value="Unassembled WGS sequence"/>
</dbReference>
<evidence type="ECO:0000313" key="1">
    <source>
        <dbReference type="EMBL" id="KAK1356959.1"/>
    </source>
</evidence>
<gene>
    <name evidence="1" type="ORF">POM88_050215</name>
</gene>
<evidence type="ECO:0000313" key="2">
    <source>
        <dbReference type="Proteomes" id="UP001237642"/>
    </source>
</evidence>
<sequence length="439" mass="49377">MVKLCLMVSQCSLPGFVYNPDQGLRRLSSDYQPLFLSPESTQDLARPGFLALNPQGPHQIERPLNYMRGLLDSNKLVTIDSAIRRRVLIDVQGNRRDSMLFSYGIAKECRNQGEILAFLSSGSSEEEESGLKSSAVNDLKGLKTIPTQMSDQCLYAPDYGFSFQSSESHQPTGFFPSSNLYFEKPLSNFDDDLDHESEGMVYLHDQAALSSAQTEMKDRLYIISEYYLSKHSTKRRRQSVLVPQFDRLEFSEARSTINASVKLEPLNVVPLKSPQKTRLRSSQKKKYTRKVGKEREQYSKNYSYSCESLLSIIVDKKRHGKTAILELKKSGPELSHLLTQFSASIAGAGLALLFSVVCKVATGRVPFCASKLLNTGLGFGLVWLSWSVNRLRNMIIQISKNSDKRASKEVEMLKNLDSSVKEIFFRAATLTAMMVLRLA</sequence>
<proteinExistence type="predicted"/>
<keyword evidence="1" id="KW-0347">Helicase</keyword>
<dbReference type="PANTHER" id="PTHR35095">
    <property type="entry name" value="OS05G0143300 PROTEIN"/>
    <property type="match status" value="1"/>
</dbReference>
<dbReference type="PANTHER" id="PTHR35095:SF1">
    <property type="entry name" value="OS05G0143300 PROTEIN"/>
    <property type="match status" value="1"/>
</dbReference>
<organism evidence="1 2">
    <name type="scientific">Heracleum sosnowskyi</name>
    <dbReference type="NCBI Taxonomy" id="360622"/>
    <lineage>
        <taxon>Eukaryota</taxon>
        <taxon>Viridiplantae</taxon>
        <taxon>Streptophyta</taxon>
        <taxon>Embryophyta</taxon>
        <taxon>Tracheophyta</taxon>
        <taxon>Spermatophyta</taxon>
        <taxon>Magnoliopsida</taxon>
        <taxon>eudicotyledons</taxon>
        <taxon>Gunneridae</taxon>
        <taxon>Pentapetalae</taxon>
        <taxon>asterids</taxon>
        <taxon>campanulids</taxon>
        <taxon>Apiales</taxon>
        <taxon>Apiaceae</taxon>
        <taxon>Apioideae</taxon>
        <taxon>apioid superclade</taxon>
        <taxon>Tordylieae</taxon>
        <taxon>Tordyliinae</taxon>
        <taxon>Heracleum</taxon>
    </lineage>
</organism>
<dbReference type="GO" id="GO:0004386">
    <property type="term" value="F:helicase activity"/>
    <property type="evidence" value="ECO:0007669"/>
    <property type="project" value="UniProtKB-KW"/>
</dbReference>